<dbReference type="InterPro" id="IPR045324">
    <property type="entry name" value="Small_multidrug_res"/>
</dbReference>
<dbReference type="SUPFAM" id="SSF103481">
    <property type="entry name" value="Multidrug resistance efflux transporter EmrE"/>
    <property type="match status" value="1"/>
</dbReference>
<gene>
    <name evidence="11" type="ORF">GCM10007298_00220</name>
</gene>
<evidence type="ECO:0000313" key="12">
    <source>
        <dbReference type="Proteomes" id="UP000632454"/>
    </source>
</evidence>
<dbReference type="Gene3D" id="1.10.3730.20">
    <property type="match status" value="1"/>
</dbReference>
<dbReference type="Pfam" id="PF00893">
    <property type="entry name" value="Multi_Drug_Res"/>
    <property type="match status" value="1"/>
</dbReference>
<organism evidence="11 12">
    <name type="scientific">Williamsia phyllosphaerae</name>
    <dbReference type="NCBI Taxonomy" id="885042"/>
    <lineage>
        <taxon>Bacteria</taxon>
        <taxon>Bacillati</taxon>
        <taxon>Actinomycetota</taxon>
        <taxon>Actinomycetes</taxon>
        <taxon>Mycobacteriales</taxon>
        <taxon>Nocardiaceae</taxon>
        <taxon>Williamsia</taxon>
    </lineage>
</organism>
<keyword evidence="3" id="KW-0813">Transport</keyword>
<comment type="caution">
    <text evidence="11">The sequence shown here is derived from an EMBL/GenBank/DDBJ whole genome shotgun (WGS) entry which is preliminary data.</text>
</comment>
<evidence type="ECO:0000256" key="4">
    <source>
        <dbReference type="ARBA" id="ARBA00022475"/>
    </source>
</evidence>
<keyword evidence="4" id="KW-1003">Cell membrane</keyword>
<evidence type="ECO:0000256" key="5">
    <source>
        <dbReference type="ARBA" id="ARBA00022692"/>
    </source>
</evidence>
<name>A0ABQ1U397_9NOCA</name>
<keyword evidence="6 10" id="KW-1133">Transmembrane helix</keyword>
<evidence type="ECO:0000256" key="2">
    <source>
        <dbReference type="ARBA" id="ARBA00007822"/>
    </source>
</evidence>
<feature type="transmembrane region" description="Helical" evidence="10">
    <location>
        <begin position="84"/>
        <end position="103"/>
    </location>
</feature>
<feature type="transmembrane region" description="Helical" evidence="10">
    <location>
        <begin position="56"/>
        <end position="78"/>
    </location>
</feature>
<evidence type="ECO:0000256" key="3">
    <source>
        <dbReference type="ARBA" id="ARBA00022448"/>
    </source>
</evidence>
<accession>A0ABQ1U397</accession>
<keyword evidence="5 9" id="KW-0812">Transmembrane</keyword>
<dbReference type="PANTHER" id="PTHR30561">
    <property type="entry name" value="SMR FAMILY PROTON-DEPENDENT DRUG EFFLUX TRANSPORTER SUGE"/>
    <property type="match status" value="1"/>
</dbReference>
<evidence type="ECO:0000256" key="6">
    <source>
        <dbReference type="ARBA" id="ARBA00022989"/>
    </source>
</evidence>
<dbReference type="RefSeq" id="WP_188485765.1">
    <property type="nucleotide sequence ID" value="NZ_BMCS01000001.1"/>
</dbReference>
<evidence type="ECO:0000256" key="9">
    <source>
        <dbReference type="RuleBase" id="RU003942"/>
    </source>
</evidence>
<dbReference type="InterPro" id="IPR037185">
    <property type="entry name" value="EmrE-like"/>
</dbReference>
<dbReference type="PANTHER" id="PTHR30561:SF1">
    <property type="entry name" value="MULTIDRUG TRANSPORTER EMRE"/>
    <property type="match status" value="1"/>
</dbReference>
<keyword evidence="7 10" id="KW-0472">Membrane</keyword>
<dbReference type="InterPro" id="IPR000390">
    <property type="entry name" value="Small_drug/metabolite_transptr"/>
</dbReference>
<evidence type="ECO:0000256" key="1">
    <source>
        <dbReference type="ARBA" id="ARBA00004651"/>
    </source>
</evidence>
<comment type="similarity">
    <text evidence="2">Belongs to the drug/metabolite transporter (DMT) superfamily. Small multidrug resistance (SMR) (TC 2.A.7.1) family. Mmr subfamily.</text>
</comment>
<dbReference type="EMBL" id="BMCS01000001">
    <property type="protein sequence ID" value="GGF08280.1"/>
    <property type="molecule type" value="Genomic_DNA"/>
</dbReference>
<feature type="transmembrane region" description="Helical" evidence="10">
    <location>
        <begin position="30"/>
        <end position="49"/>
    </location>
</feature>
<keyword evidence="8" id="KW-0046">Antibiotic resistance</keyword>
<evidence type="ECO:0000256" key="7">
    <source>
        <dbReference type="ARBA" id="ARBA00023136"/>
    </source>
</evidence>
<evidence type="ECO:0000256" key="10">
    <source>
        <dbReference type="SAM" id="Phobius"/>
    </source>
</evidence>
<reference evidence="12" key="1">
    <citation type="journal article" date="2019" name="Int. J. Syst. Evol. Microbiol.">
        <title>The Global Catalogue of Microorganisms (GCM) 10K type strain sequencing project: providing services to taxonomists for standard genome sequencing and annotation.</title>
        <authorList>
            <consortium name="The Broad Institute Genomics Platform"/>
            <consortium name="The Broad Institute Genome Sequencing Center for Infectious Disease"/>
            <person name="Wu L."/>
            <person name="Ma J."/>
        </authorList>
    </citation>
    <scope>NUCLEOTIDE SEQUENCE [LARGE SCALE GENOMIC DNA]</scope>
    <source>
        <strain evidence="12">CCM 7855</strain>
    </source>
</reference>
<keyword evidence="12" id="KW-1185">Reference proteome</keyword>
<protein>
    <submittedName>
        <fullName evidence="11">Cation transporter</fullName>
    </submittedName>
</protein>
<sequence length="115" mass="11732">MITWLFLGAAIVSEVAGSLALKAALDHPGWYALVVIGYLAAFVLLDRVLRRGFPLGVAYGIWGALGVAATAVMSSVLFGETVTVVMAAGMVLVIGGVLCIELGSGPRAGKSVDPS</sequence>
<proteinExistence type="inferred from homology"/>
<dbReference type="Proteomes" id="UP000632454">
    <property type="component" value="Unassembled WGS sequence"/>
</dbReference>
<evidence type="ECO:0000256" key="8">
    <source>
        <dbReference type="ARBA" id="ARBA00023251"/>
    </source>
</evidence>
<evidence type="ECO:0000313" key="11">
    <source>
        <dbReference type="EMBL" id="GGF08280.1"/>
    </source>
</evidence>
<comment type="subcellular location">
    <subcellularLocation>
        <location evidence="1 9">Cell membrane</location>
        <topology evidence="1 9">Multi-pass membrane protein</topology>
    </subcellularLocation>
</comment>